<protein>
    <submittedName>
        <fullName evidence="6">DUF2207 domain-containing protein</fullName>
    </submittedName>
</protein>
<evidence type="ECO:0000256" key="1">
    <source>
        <dbReference type="SAM" id="MobiDB-lite"/>
    </source>
</evidence>
<feature type="transmembrane region" description="Helical" evidence="2">
    <location>
        <begin position="457"/>
        <end position="477"/>
    </location>
</feature>
<feature type="transmembrane region" description="Helical" evidence="2">
    <location>
        <begin position="397"/>
        <end position="420"/>
    </location>
</feature>
<feature type="domain" description="Predicted membrane protein YciQ-like C-terminal" evidence="5">
    <location>
        <begin position="277"/>
        <end position="570"/>
    </location>
</feature>
<evidence type="ECO:0000259" key="4">
    <source>
        <dbReference type="Pfam" id="PF09972"/>
    </source>
</evidence>
<feature type="signal peptide" evidence="3">
    <location>
        <begin position="1"/>
        <end position="26"/>
    </location>
</feature>
<keyword evidence="2" id="KW-0472">Membrane</keyword>
<feature type="transmembrane region" description="Helical" evidence="2">
    <location>
        <begin position="244"/>
        <end position="265"/>
    </location>
</feature>
<dbReference type="AlphaFoldDB" id="A0A939J2J9"/>
<dbReference type="EMBL" id="JAEKJZ010000001">
    <property type="protein sequence ID" value="MBN9669180.1"/>
    <property type="molecule type" value="Genomic_DNA"/>
</dbReference>
<organism evidence="6 7">
    <name type="scientific">Roseibium aggregatum</name>
    <dbReference type="NCBI Taxonomy" id="187304"/>
    <lineage>
        <taxon>Bacteria</taxon>
        <taxon>Pseudomonadati</taxon>
        <taxon>Pseudomonadota</taxon>
        <taxon>Alphaproteobacteria</taxon>
        <taxon>Hyphomicrobiales</taxon>
        <taxon>Stappiaceae</taxon>
        <taxon>Roseibium</taxon>
    </lineage>
</organism>
<proteinExistence type="predicted"/>
<evidence type="ECO:0000313" key="7">
    <source>
        <dbReference type="Proteomes" id="UP000664096"/>
    </source>
</evidence>
<dbReference type="Proteomes" id="UP000664096">
    <property type="component" value="Unassembled WGS sequence"/>
</dbReference>
<feature type="chain" id="PRO_5037970685" evidence="3">
    <location>
        <begin position="27"/>
        <end position="650"/>
    </location>
</feature>
<keyword evidence="3" id="KW-0732">Signal</keyword>
<dbReference type="InterPro" id="IPR018702">
    <property type="entry name" value="DUF2207"/>
</dbReference>
<evidence type="ECO:0000256" key="3">
    <source>
        <dbReference type="SAM" id="SignalP"/>
    </source>
</evidence>
<name>A0A939J2J9_9HYPH</name>
<feature type="region of interest" description="Disordered" evidence="1">
    <location>
        <begin position="617"/>
        <end position="650"/>
    </location>
</feature>
<comment type="caution">
    <text evidence="6">The sequence shown here is derived from an EMBL/GenBank/DDBJ whole genome shotgun (WGS) entry which is preliminary data.</text>
</comment>
<keyword evidence="2" id="KW-1133">Transmembrane helix</keyword>
<keyword evidence="2" id="KW-0812">Transmembrane</keyword>
<accession>A0A939J2J9</accession>
<dbReference type="Pfam" id="PF20990">
    <property type="entry name" value="DUF2207_C"/>
    <property type="match status" value="1"/>
</dbReference>
<evidence type="ECO:0000256" key="2">
    <source>
        <dbReference type="SAM" id="Phobius"/>
    </source>
</evidence>
<reference evidence="6" key="1">
    <citation type="submission" date="2020-12" db="EMBL/GenBank/DDBJ databases">
        <title>Oil enriched cultivation method for isolating marine PHA-producing bacteria.</title>
        <authorList>
            <person name="Zheng W."/>
            <person name="Yu S."/>
            <person name="Huang Y."/>
        </authorList>
    </citation>
    <scope>NUCLEOTIDE SEQUENCE</scope>
    <source>
        <strain evidence="6">SY-2-12</strain>
    </source>
</reference>
<dbReference type="Pfam" id="PF09972">
    <property type="entry name" value="DUF2207"/>
    <property type="match status" value="1"/>
</dbReference>
<feature type="domain" description="DUF2207" evidence="4">
    <location>
        <begin position="29"/>
        <end position="220"/>
    </location>
</feature>
<gene>
    <name evidence="6" type="ORF">JF539_02445</name>
</gene>
<sequence length="650" mass="69798">MAFFRSLRCGLVLGLLVLTFAWPAQADERILDFASNVQVGRNGTLTVTETIRVQAEGQQIKRGIFRDIPLTAEGADGRTYRVGFKLLSVLQDGRPAPYSQRENGSGVRIYVGEKDVFLQEGAYTYTFKYEIDRQIRFFETHDELYWNATGLEWAFPIDEAIARVVLPEGGRAEKWTAFTGTYGETGERYEANSQKGGSEIVFRTTAPLPPYAGLTVVVSMPKGTVLPPSEAERIGYFLSDYSSALIGAGGVILVLVYYLVAWWMVGRDPPRGVVFPRFQPPEGISPALSRYIAQRGFADGGWIALSAACLNLAVKNRLKIEDNSGVATLSLFEQNAAHSPSGAGLPRGEAAVERWLVGRNGPVALSKANGLSIKALGTKFRNAIENENRNVFFRSNWAYLVPGGLLSLITIVALFAFGQMQPGEEGFVIIFLAFSVFASVTALQVGKAAFRKVGIQWRLALVFLLFALAVAAVSFGAWHVSGGVDNLPVLPLIAAVLVALNLLFFFLIGAPTALGRKALDEIEGLEMYLSVAEKERLNMKDAPDMSTAHFEKLLPYAVALGVERPWATAFESWLAAAAGASLAASYHPSWYSGDGFSSARISDNIANTAHSMSGSFQSSLPVPKSSSSGFSGSSGGFSGGGGGGGGGGGW</sequence>
<feature type="transmembrane region" description="Helical" evidence="2">
    <location>
        <begin position="426"/>
        <end position="445"/>
    </location>
</feature>
<dbReference type="InterPro" id="IPR048389">
    <property type="entry name" value="YciQ-like_C"/>
</dbReference>
<evidence type="ECO:0000313" key="6">
    <source>
        <dbReference type="EMBL" id="MBN9669180.1"/>
    </source>
</evidence>
<feature type="compositionally biased region" description="Gly residues" evidence="1">
    <location>
        <begin position="632"/>
        <end position="650"/>
    </location>
</feature>
<feature type="transmembrane region" description="Helical" evidence="2">
    <location>
        <begin position="489"/>
        <end position="508"/>
    </location>
</feature>
<evidence type="ECO:0000259" key="5">
    <source>
        <dbReference type="Pfam" id="PF20990"/>
    </source>
</evidence>
<dbReference type="RefSeq" id="WP_207138767.1">
    <property type="nucleotide sequence ID" value="NZ_JAEKJZ010000001.1"/>
</dbReference>